<evidence type="ECO:0000313" key="3">
    <source>
        <dbReference type="Proteomes" id="UP001258017"/>
    </source>
</evidence>
<organism evidence="2 3">
    <name type="scientific">Odynerus spinipes</name>
    <dbReference type="NCBI Taxonomy" id="1348599"/>
    <lineage>
        <taxon>Eukaryota</taxon>
        <taxon>Metazoa</taxon>
        <taxon>Ecdysozoa</taxon>
        <taxon>Arthropoda</taxon>
        <taxon>Hexapoda</taxon>
        <taxon>Insecta</taxon>
        <taxon>Pterygota</taxon>
        <taxon>Neoptera</taxon>
        <taxon>Endopterygota</taxon>
        <taxon>Hymenoptera</taxon>
        <taxon>Apocrita</taxon>
        <taxon>Aculeata</taxon>
        <taxon>Vespoidea</taxon>
        <taxon>Vespidae</taxon>
        <taxon>Eumeninae</taxon>
        <taxon>Odynerus</taxon>
    </lineage>
</organism>
<accession>A0AAD9VN81</accession>
<protein>
    <submittedName>
        <fullName evidence="2">Uncharacterized protein</fullName>
    </submittedName>
</protein>
<reference evidence="2" key="2">
    <citation type="journal article" date="2023" name="Commun. Biol.">
        <title>Intrasexual cuticular hydrocarbon dimorphism in a wasp sheds light on hydrocarbon biosynthesis genes in Hymenoptera.</title>
        <authorList>
            <person name="Moris V.C."/>
            <person name="Podsiadlowski L."/>
            <person name="Martin S."/>
            <person name="Oeyen J.P."/>
            <person name="Donath A."/>
            <person name="Petersen M."/>
            <person name="Wilbrandt J."/>
            <person name="Misof B."/>
            <person name="Liedtke D."/>
            <person name="Thamm M."/>
            <person name="Scheiner R."/>
            <person name="Schmitt T."/>
            <person name="Niehuis O."/>
        </authorList>
    </citation>
    <scope>NUCLEOTIDE SEQUENCE</scope>
    <source>
        <strain evidence="2">GBR_01_08_01A</strain>
    </source>
</reference>
<dbReference type="EMBL" id="JAIFRP010000073">
    <property type="protein sequence ID" value="KAK2579902.1"/>
    <property type="molecule type" value="Genomic_DNA"/>
</dbReference>
<keyword evidence="3" id="KW-1185">Reference proteome</keyword>
<sequence length="84" mass="9783">MRTQLAPNAPYTKCGPESHNPDERLKSPTSTFPWEIAGEYEGDKSSPWIYLDRGILLKESSRFKRQFRYFTVLHSEFREIGSSL</sequence>
<evidence type="ECO:0000256" key="1">
    <source>
        <dbReference type="SAM" id="MobiDB-lite"/>
    </source>
</evidence>
<comment type="caution">
    <text evidence="2">The sequence shown here is derived from an EMBL/GenBank/DDBJ whole genome shotgun (WGS) entry which is preliminary data.</text>
</comment>
<proteinExistence type="predicted"/>
<name>A0AAD9VN81_9HYME</name>
<dbReference type="Proteomes" id="UP001258017">
    <property type="component" value="Unassembled WGS sequence"/>
</dbReference>
<gene>
    <name evidence="2" type="ORF">KPH14_007582</name>
</gene>
<reference evidence="2" key="1">
    <citation type="submission" date="2021-08" db="EMBL/GenBank/DDBJ databases">
        <authorList>
            <person name="Misof B."/>
            <person name="Oliver O."/>
            <person name="Podsiadlowski L."/>
            <person name="Donath A."/>
            <person name="Peters R."/>
            <person name="Mayer C."/>
            <person name="Rust J."/>
            <person name="Gunkel S."/>
            <person name="Lesny P."/>
            <person name="Martin S."/>
            <person name="Oeyen J.P."/>
            <person name="Petersen M."/>
            <person name="Panagiotis P."/>
            <person name="Wilbrandt J."/>
            <person name="Tanja T."/>
        </authorList>
    </citation>
    <scope>NUCLEOTIDE SEQUENCE</scope>
    <source>
        <strain evidence="2">GBR_01_08_01A</strain>
        <tissue evidence="2">Thorax + abdomen</tissue>
    </source>
</reference>
<dbReference type="AlphaFoldDB" id="A0AAD9VN81"/>
<evidence type="ECO:0000313" key="2">
    <source>
        <dbReference type="EMBL" id="KAK2579902.1"/>
    </source>
</evidence>
<feature type="region of interest" description="Disordered" evidence="1">
    <location>
        <begin position="1"/>
        <end position="29"/>
    </location>
</feature>